<sequence>MDEEVECDVCGKGIAAVAVYSGDGNEELRHECYHDIYDIDDECSQAKAIGEEE</sequence>
<accession>C9XY01</accession>
<dbReference type="AlphaFoldDB" id="C9XY01"/>
<proteinExistence type="predicted"/>
<reference evidence="1 2" key="1">
    <citation type="journal article" date="2010" name="J. Bacteriol.">
        <title>Complete Genome Sequence of Cronobacter turicensis LMG 23827, a foodborne pathogen causing deaths in neonates.</title>
        <authorList>
            <person name="Stephan R."/>
            <person name="Lehner A."/>
            <person name="Tischler P."/>
            <person name="Rattei T."/>
        </authorList>
    </citation>
    <scope>NUCLEOTIDE SEQUENCE [LARGE SCALE GENOMIC DNA]</scope>
    <source>
        <strain evidence="2">DSM 18703 / CCUG 55852 / LMG 23827 / z3032</strain>
    </source>
</reference>
<name>C9XY01_CROTZ</name>
<keyword evidence="2" id="KW-1185">Reference proteome</keyword>
<dbReference type="PATRIC" id="fig|693216.3.peg.1098"/>
<dbReference type="KEGG" id="ctu:CTU_11350"/>
<dbReference type="Proteomes" id="UP000002069">
    <property type="component" value="Chromosome"/>
</dbReference>
<reference evidence="2" key="2">
    <citation type="journal article" date="2011" name="J. Bacteriol.">
        <title>Complete genome sequence of Cronobacter turicensis LMG 23827, a food-borne pathogen causing deaths in neonates.</title>
        <authorList>
            <person name="Stephan R."/>
            <person name="Lehner A."/>
            <person name="Tischler P."/>
            <person name="Rattei T."/>
        </authorList>
    </citation>
    <scope>NUCLEOTIDE SEQUENCE [LARGE SCALE GENOMIC DNA]</scope>
    <source>
        <strain evidence="2">DSM 18703 / CCUG 55852 / LMG 23827 / z3032</strain>
    </source>
</reference>
<dbReference type="EMBL" id="FN543093">
    <property type="protein sequence ID" value="CBA28872.1"/>
    <property type="molecule type" value="Genomic_DNA"/>
</dbReference>
<evidence type="ECO:0000313" key="2">
    <source>
        <dbReference type="Proteomes" id="UP000002069"/>
    </source>
</evidence>
<organism evidence="1 2">
    <name type="scientific">Cronobacter turicensis (strain DSM 18703 / CCUG 55852 / LMG 23827 / z3032)</name>
    <dbReference type="NCBI Taxonomy" id="693216"/>
    <lineage>
        <taxon>Bacteria</taxon>
        <taxon>Pseudomonadati</taxon>
        <taxon>Pseudomonadota</taxon>
        <taxon>Gammaproteobacteria</taxon>
        <taxon>Enterobacterales</taxon>
        <taxon>Enterobacteriaceae</taxon>
        <taxon>Cronobacter</taxon>
    </lineage>
</organism>
<dbReference type="HOGENOM" id="CLU_3060690_0_0_6"/>
<evidence type="ECO:0000313" key="1">
    <source>
        <dbReference type="EMBL" id="CBA28872.1"/>
    </source>
</evidence>
<gene>
    <name evidence="1" type="ordered locus">Ctu_11350</name>
</gene>
<protein>
    <submittedName>
        <fullName evidence="1">Uncharacterized protein</fullName>
    </submittedName>
</protein>